<evidence type="ECO:0000313" key="1">
    <source>
        <dbReference type="EMBL" id="SMG38587.1"/>
    </source>
</evidence>
<dbReference type="Gene3D" id="2.60.40.1930">
    <property type="match status" value="1"/>
</dbReference>
<dbReference type="RefSeq" id="WP_139828029.1">
    <property type="nucleotide sequence ID" value="NZ_FXAW01000005.1"/>
</dbReference>
<dbReference type="OrthoDB" id="679547at2"/>
<evidence type="ECO:0000313" key="2">
    <source>
        <dbReference type="Proteomes" id="UP000193804"/>
    </source>
</evidence>
<evidence type="ECO:0008006" key="3">
    <source>
        <dbReference type="Google" id="ProtNLM"/>
    </source>
</evidence>
<dbReference type="EMBL" id="FXAW01000005">
    <property type="protein sequence ID" value="SMG38587.1"/>
    <property type="molecule type" value="Genomic_DNA"/>
</dbReference>
<dbReference type="STRING" id="1028.SAMN05661096_02551"/>
<dbReference type="Proteomes" id="UP000193804">
    <property type="component" value="Unassembled WGS sequence"/>
</dbReference>
<organism evidence="1 2">
    <name type="scientific">Marivirga sericea</name>
    <dbReference type="NCBI Taxonomy" id="1028"/>
    <lineage>
        <taxon>Bacteria</taxon>
        <taxon>Pseudomonadati</taxon>
        <taxon>Bacteroidota</taxon>
        <taxon>Cytophagia</taxon>
        <taxon>Cytophagales</taxon>
        <taxon>Marivirgaceae</taxon>
        <taxon>Marivirga</taxon>
    </lineage>
</organism>
<dbReference type="AlphaFoldDB" id="A0A1X7KDI7"/>
<protein>
    <recommendedName>
        <fullName evidence="3">MG2 domain-containing protein</fullName>
    </recommendedName>
</protein>
<proteinExistence type="predicted"/>
<gene>
    <name evidence="1" type="ORF">SAMN05661096_02551</name>
</gene>
<sequence>MKIRYKHYLFFTMIWILQVSNSEYIFAQSSTFSSQREEKVFLQLDKSYYLSGTKLRYSVYVVDAKTHKPSNSGSLLDVKIFNSSSEEIISQKLVLNRGTAEGRLELNKSIASGNYLLLAYTSNSVHSNYKYAFKQKITIVNPRDEGSLADQKEFDLEFYPEGGHIIGGHINTVAFKADYLNDDWTGIVISNEGDTVSMIDPYKLGYGQFSFFAKETLAYSVKIEHERRVSTFELPTVSSTKLTGRIVNIESDTLVVVANIGDNYAGDQLSMLVYNNGEVILGAKQIVKARRMIFNIPKSLMKSGLNSILFYDENQEIISERNYYKRNNNKAPRKVKIDVDKISKNSEVFMPIEIESFNSEPIDIDASISIKNLDYFDPLKFNDMNLYFDMFSALNILDPIGIINQINEDRSFTDIYLKTKSTGLNHIRQLGNQSENRAISDSRDYFMISGRVTDNISDQPIQDSVIYCSVLGQIPQFYASRTDSDGRFVFQLRSFYGKSDIVLKVANVDENQDNLSYQLDRNEVNINDFGFKDDFIFNSIKTVHYLRYHEENKLISRVYDPASSNRQEMKDEIKVTGFFPNYSDSKDLIEYEYLEDFRQISRELLPGVAIKSVGSSDKIFLREIDDTGRNSFIGRFENEPLLLIDGLPVFDHTRILNYSTAKIKILSLVNKKYFINGVFHDGILELSTLDSDYYKKNGTNHHWMSMQGFYQNTDKVSLNYTEIDGKDKLPDFRDVLYWNGSYKIASDKKNGIKFHSSDDEGNFLIELHGIDSSGKIYQGSRTITIEDN</sequence>
<keyword evidence="2" id="KW-1185">Reference proteome</keyword>
<reference evidence="2" key="1">
    <citation type="submission" date="2017-04" db="EMBL/GenBank/DDBJ databases">
        <authorList>
            <person name="Varghese N."/>
            <person name="Submissions S."/>
        </authorList>
    </citation>
    <scope>NUCLEOTIDE SEQUENCE [LARGE SCALE GENOMIC DNA]</scope>
    <source>
        <strain evidence="2">DSM 4125</strain>
    </source>
</reference>
<name>A0A1X7KDI7_9BACT</name>
<accession>A0A1X7KDI7</accession>